<evidence type="ECO:0000256" key="6">
    <source>
        <dbReference type="ARBA" id="ARBA00023136"/>
    </source>
</evidence>
<protein>
    <submittedName>
        <fullName evidence="9">Undecaprenyl/decaprenyl-phosphate alpha-N-acetylglucosaminyl 1-phosphate transferase</fullName>
    </submittedName>
</protein>
<feature type="transmembrane region" description="Helical" evidence="8">
    <location>
        <begin position="132"/>
        <end position="151"/>
    </location>
</feature>
<feature type="transmembrane region" description="Helical" evidence="8">
    <location>
        <begin position="50"/>
        <end position="70"/>
    </location>
</feature>
<dbReference type="GO" id="GO:0044038">
    <property type="term" value="P:cell wall macromolecule biosynthetic process"/>
    <property type="evidence" value="ECO:0007669"/>
    <property type="project" value="TreeGrafter"/>
</dbReference>
<comment type="caution">
    <text evidence="9">The sequence shown here is derived from an EMBL/GenBank/DDBJ whole genome shotgun (WGS) entry which is preliminary data.</text>
</comment>
<feature type="binding site" evidence="7">
    <location>
        <position position="209"/>
    </location>
    <ligand>
        <name>Mg(2+)</name>
        <dbReference type="ChEBI" id="CHEBI:18420"/>
    </ligand>
</feature>
<feature type="transmembrane region" description="Helical" evidence="8">
    <location>
        <begin position="205"/>
        <end position="224"/>
    </location>
</feature>
<gene>
    <name evidence="9" type="ORF">E6K76_11010</name>
</gene>
<dbReference type="EMBL" id="VBOW01000067">
    <property type="protein sequence ID" value="TMQ57265.1"/>
    <property type="molecule type" value="Genomic_DNA"/>
</dbReference>
<evidence type="ECO:0000256" key="3">
    <source>
        <dbReference type="ARBA" id="ARBA00022679"/>
    </source>
</evidence>
<keyword evidence="7" id="KW-0460">Magnesium</keyword>
<keyword evidence="6 8" id="KW-0472">Membrane</keyword>
<evidence type="ECO:0000256" key="5">
    <source>
        <dbReference type="ARBA" id="ARBA00022989"/>
    </source>
</evidence>
<feature type="binding site" evidence="7">
    <location>
        <position position="149"/>
    </location>
    <ligand>
        <name>Mg(2+)</name>
        <dbReference type="ChEBI" id="CHEBI:18420"/>
    </ligand>
</feature>
<feature type="transmembrane region" description="Helical" evidence="8">
    <location>
        <begin position="236"/>
        <end position="255"/>
    </location>
</feature>
<feature type="transmembrane region" description="Helical" evidence="8">
    <location>
        <begin position="283"/>
        <end position="304"/>
    </location>
</feature>
<keyword evidence="7" id="KW-0479">Metal-binding</keyword>
<dbReference type="Proteomes" id="UP000316852">
    <property type="component" value="Unassembled WGS sequence"/>
</dbReference>
<dbReference type="InterPro" id="IPR000715">
    <property type="entry name" value="Glycosyl_transferase_4"/>
</dbReference>
<feature type="transmembrane region" description="Helical" evidence="8">
    <location>
        <begin position="76"/>
        <end position="95"/>
    </location>
</feature>
<reference evidence="9 10" key="1">
    <citation type="journal article" date="2019" name="Nat. Microbiol.">
        <title>Mediterranean grassland soil C-N compound turnover is dependent on rainfall and depth, and is mediated by genomically divergent microorganisms.</title>
        <authorList>
            <person name="Diamond S."/>
            <person name="Andeer P.F."/>
            <person name="Li Z."/>
            <person name="Crits-Christoph A."/>
            <person name="Burstein D."/>
            <person name="Anantharaman K."/>
            <person name="Lane K.R."/>
            <person name="Thomas B.C."/>
            <person name="Pan C."/>
            <person name="Northen T.R."/>
            <person name="Banfield J.F."/>
        </authorList>
    </citation>
    <scope>NUCLEOTIDE SEQUENCE [LARGE SCALE GENOMIC DNA]</scope>
    <source>
        <strain evidence="9">WS_6</strain>
    </source>
</reference>
<keyword evidence="3 9" id="KW-0808">Transferase</keyword>
<keyword evidence="2" id="KW-1003">Cell membrane</keyword>
<proteinExistence type="predicted"/>
<comment type="subcellular location">
    <subcellularLocation>
        <location evidence="1">Cell membrane</location>
        <topology evidence="1">Multi-pass membrane protein</topology>
    </subcellularLocation>
</comment>
<name>A0A538T0X0_UNCEI</name>
<comment type="cofactor">
    <cofactor evidence="7">
        <name>Mg(2+)</name>
        <dbReference type="ChEBI" id="CHEBI:18420"/>
    </cofactor>
</comment>
<dbReference type="GO" id="GO:0009103">
    <property type="term" value="P:lipopolysaccharide biosynthetic process"/>
    <property type="evidence" value="ECO:0007669"/>
    <property type="project" value="TreeGrafter"/>
</dbReference>
<evidence type="ECO:0000256" key="7">
    <source>
        <dbReference type="PIRSR" id="PIRSR600715-1"/>
    </source>
</evidence>
<dbReference type="AlphaFoldDB" id="A0A538T0X0"/>
<evidence type="ECO:0000256" key="1">
    <source>
        <dbReference type="ARBA" id="ARBA00004651"/>
    </source>
</evidence>
<evidence type="ECO:0000256" key="8">
    <source>
        <dbReference type="SAM" id="Phobius"/>
    </source>
</evidence>
<keyword evidence="4 8" id="KW-0812">Transmembrane</keyword>
<sequence length="341" mass="35813">MSPALPFLEIAPFAFFSALALTPLTRRLACATGYVDQPDPRKAHTNATPLLGGVAIALALVLAPILASVLGASVVAAPSMGLVAGALLALALGLIDDRRPLGPRWKLLGQLAAGACLIWWGTDVPALRQNPLSGLVALFGVLTLFNAINFLDNMDGILGALIPVTAGGFAALALIHDAPVHLALAWGLIGACAGFLVYNAPPARIFLGDAGSHLLGFALAALALQSLEKSLTWPHVASLLVIFAYPLFDVIFVVWDRVLGHRPFYVGSIDHTTHRLGKLFGRWGTIGVVTMVACLNTSLGVWIWGRSDPLSIVGVLCASALTYALFGTALRHIRPTGQFVT</sequence>
<evidence type="ECO:0000256" key="2">
    <source>
        <dbReference type="ARBA" id="ARBA00022475"/>
    </source>
</evidence>
<evidence type="ECO:0000313" key="9">
    <source>
        <dbReference type="EMBL" id="TMQ57265.1"/>
    </source>
</evidence>
<dbReference type="GO" id="GO:0046872">
    <property type="term" value="F:metal ion binding"/>
    <property type="evidence" value="ECO:0007669"/>
    <property type="project" value="UniProtKB-KW"/>
</dbReference>
<feature type="transmembrane region" description="Helical" evidence="8">
    <location>
        <begin position="310"/>
        <end position="330"/>
    </location>
</feature>
<dbReference type="PANTHER" id="PTHR22926:SF3">
    <property type="entry name" value="UNDECAPRENYL-PHOSPHATE ALPHA-N-ACETYLGLUCOSAMINYL 1-PHOSPHATE TRANSFERASE"/>
    <property type="match status" value="1"/>
</dbReference>
<feature type="transmembrane region" description="Helical" evidence="8">
    <location>
        <begin position="181"/>
        <end position="198"/>
    </location>
</feature>
<dbReference type="GO" id="GO:0071555">
    <property type="term" value="P:cell wall organization"/>
    <property type="evidence" value="ECO:0007669"/>
    <property type="project" value="TreeGrafter"/>
</dbReference>
<feature type="transmembrane region" description="Helical" evidence="8">
    <location>
        <begin position="107"/>
        <end position="126"/>
    </location>
</feature>
<evidence type="ECO:0000313" key="10">
    <source>
        <dbReference type="Proteomes" id="UP000316852"/>
    </source>
</evidence>
<feature type="transmembrane region" description="Helical" evidence="8">
    <location>
        <begin position="6"/>
        <end position="29"/>
    </location>
</feature>
<keyword evidence="5 8" id="KW-1133">Transmembrane helix</keyword>
<dbReference type="Pfam" id="PF00953">
    <property type="entry name" value="Glycos_transf_4"/>
    <property type="match status" value="1"/>
</dbReference>
<dbReference type="CDD" id="cd06853">
    <property type="entry name" value="GT_WecA_like"/>
    <property type="match status" value="1"/>
</dbReference>
<accession>A0A538T0X0</accession>
<dbReference type="GO" id="GO:0016780">
    <property type="term" value="F:phosphotransferase activity, for other substituted phosphate groups"/>
    <property type="evidence" value="ECO:0007669"/>
    <property type="project" value="InterPro"/>
</dbReference>
<dbReference type="GO" id="GO:0005886">
    <property type="term" value="C:plasma membrane"/>
    <property type="evidence" value="ECO:0007669"/>
    <property type="project" value="UniProtKB-SubCell"/>
</dbReference>
<organism evidence="9 10">
    <name type="scientific">Eiseniibacteriota bacterium</name>
    <dbReference type="NCBI Taxonomy" id="2212470"/>
    <lineage>
        <taxon>Bacteria</taxon>
        <taxon>Candidatus Eiseniibacteriota</taxon>
    </lineage>
</organism>
<dbReference type="PANTHER" id="PTHR22926">
    <property type="entry name" value="PHOSPHO-N-ACETYLMURAMOYL-PENTAPEPTIDE-TRANSFERASE"/>
    <property type="match status" value="1"/>
</dbReference>
<feature type="transmembrane region" description="Helical" evidence="8">
    <location>
        <begin position="158"/>
        <end position="175"/>
    </location>
</feature>
<evidence type="ECO:0000256" key="4">
    <source>
        <dbReference type="ARBA" id="ARBA00022692"/>
    </source>
</evidence>